<dbReference type="EMBL" id="CM023484">
    <property type="protein sequence ID" value="KAH6931989.1"/>
    <property type="molecule type" value="Genomic_DNA"/>
</dbReference>
<comment type="caution">
    <text evidence="1">The sequence shown here is derived from an EMBL/GenBank/DDBJ whole genome shotgun (WGS) entry which is preliminary data.</text>
</comment>
<proteinExistence type="predicted"/>
<protein>
    <submittedName>
        <fullName evidence="1">Uncharacterized protein</fullName>
    </submittedName>
</protein>
<dbReference type="Proteomes" id="UP000821845">
    <property type="component" value="Chromosome 4"/>
</dbReference>
<evidence type="ECO:0000313" key="2">
    <source>
        <dbReference type="Proteomes" id="UP000821845"/>
    </source>
</evidence>
<evidence type="ECO:0000313" key="1">
    <source>
        <dbReference type="EMBL" id="KAH6931989.1"/>
    </source>
</evidence>
<name>A0ACB7SH26_HYAAI</name>
<accession>A0ACB7SH26</accession>
<keyword evidence="2" id="KW-1185">Reference proteome</keyword>
<gene>
    <name evidence="1" type="ORF">HPB50_002423</name>
</gene>
<reference evidence="1" key="1">
    <citation type="submission" date="2020-05" db="EMBL/GenBank/DDBJ databases">
        <title>Large-scale comparative analyses of tick genomes elucidate their genetic diversity and vector capacities.</title>
        <authorList>
            <person name="Jia N."/>
            <person name="Wang J."/>
            <person name="Shi W."/>
            <person name="Du L."/>
            <person name="Sun Y."/>
            <person name="Zhan W."/>
            <person name="Jiang J."/>
            <person name="Wang Q."/>
            <person name="Zhang B."/>
            <person name="Ji P."/>
            <person name="Sakyi L.B."/>
            <person name="Cui X."/>
            <person name="Yuan T."/>
            <person name="Jiang B."/>
            <person name="Yang W."/>
            <person name="Lam T.T.-Y."/>
            <person name="Chang Q."/>
            <person name="Ding S."/>
            <person name="Wang X."/>
            <person name="Zhu J."/>
            <person name="Ruan X."/>
            <person name="Zhao L."/>
            <person name="Wei J."/>
            <person name="Que T."/>
            <person name="Du C."/>
            <person name="Cheng J."/>
            <person name="Dai P."/>
            <person name="Han X."/>
            <person name="Huang E."/>
            <person name="Gao Y."/>
            <person name="Liu J."/>
            <person name="Shao H."/>
            <person name="Ye R."/>
            <person name="Li L."/>
            <person name="Wei W."/>
            <person name="Wang X."/>
            <person name="Wang C."/>
            <person name="Yang T."/>
            <person name="Huo Q."/>
            <person name="Li W."/>
            <person name="Guo W."/>
            <person name="Chen H."/>
            <person name="Zhou L."/>
            <person name="Ni X."/>
            <person name="Tian J."/>
            <person name="Zhou Y."/>
            <person name="Sheng Y."/>
            <person name="Liu T."/>
            <person name="Pan Y."/>
            <person name="Xia L."/>
            <person name="Li J."/>
            <person name="Zhao F."/>
            <person name="Cao W."/>
        </authorList>
    </citation>
    <scope>NUCLEOTIDE SEQUENCE</scope>
    <source>
        <strain evidence="1">Hyas-2018</strain>
    </source>
</reference>
<sequence length="1685" mass="185690">MLLLVPLEDGTRRVVYLSQGCLLKMATGESSGGSSDTVTESKPEAMTAAAEADASSLGSAEDSGKGSSTSEEEDGAVPKPDSAAGEASSETSGQELVFIQDTGFNVRIQAPGLETFDIQVSSMELVQEIHQLLMDREDTCHRTCFSLQLDGTTLDNFAELKNIPGLVEGSLIKVVEEPYTVREARIHVRHVRDLLKSLDPGDAYNGLDCSSLAFLNVVTQGDILEKKSRGESVDCTPPEYIIPGCKESPPLMPLLPQAKDQKASGLVASMAFLARAENYQALKVLTTSGWNPPPGPRKLHGDLMYLYVVTLEDKRYHITASTRGFYINESTEEEFNPRPCSPKHVYHSLVDLLSQVSSSFKRNFTLIQKKRTQRHPFERVATPYQVYSWLAPTSEHSIDAIRAEDGEIVASVSSSFKRNFTLIQKKRTQRHPFERVATPYQVYSWLAPTSEHSIDAIRAEDAFSFKLGYEEHIPGQTRDWNDELQTTRELPRKTLPERLLRERAVFKVHSDFVAAATRGAVAVVDGNVMAINPGEETKMQMFIWNNIFFSLGFDVRDHYKELGGDAAAFAAPCNDLQGVRAYAAVDVDGLCTLGTVVVDYRGYRVTAQSIIPGILEREQDQSVVYGSVDFGKTVVTHPDYLELLKKAGNALKILPHSVINEKGEEVELCSSVECKGITGNDNRHYILDLLRTFPPDVNYLILDGVELCKESRAAGYPREHKHKLCCLRQELIDAFVDARYVLFMKLAAFHLRSLEKKQVTKDGEEAKEGSKEGSPEKDTESKDKSEPPLMPGEIRKSPERLTNGDSHGTNGVSSEAESQKDVIAKAARGVGSLKDTEFDIRFNPDVFSPGVKHAGDEEQLKRQQRLVIEAADFLVADQLPAFVKDCAEHSCSPIDGITLSEAMHNRGINMRYLGRLADMLAPMEQLKYLHAVVVGELLTRAAKHLLTTYLQGVDPTNMAAAISHFLNCFLAAPTVNVQAPVSSDEAVVVGELLTRAAKHLLTTYLQGVDPTNMAAAISHFLNCFLAAPTVNVQAPVSSDEVYTSEWASLTPRSLWEQLRGELRSYYGWELPSTAASVGACPDEYLESLRLHKCSLLRSICLKTGLQLLHREYTLEHRSRAPFTEDDILQVFPVAKHVHPRATDAYRFYLTGQSKIQQGLLREGYELVSEALNLMNNVYGALHPEIAQCLRLLARLCYVMGDHLEAMAYQQKAVLMSERVNGIDHPYTITEYTHLALYCFANSQVTTTLKLLYRARYLMLLACGENHPEMPVLDSNIGLILHAVGEYDLSLRFLENALKLNIAFYGSRSLKVAVSYHLVARAQSCLGDFRGALQNEKETYTIYKAQLGEEHDKTRESSECLRHLTQQAVVLQKKINDIYKKNTTAALPPIQIQAPSQSNVLEMLNIINGILFVQISPQDIENFKAELERRQQLALAEKSTVSEEGAANKEPLDSGNGDAAAQSSSAVTNGSPVDTTTTTKAPSSGDAVASVEPSRTRRSRVAAMWSVPDRDPYCLPVVFASRPKDTSGQSSNGLAEPHGTASVSDCRARKLDVVARDVPLEPSLLATPRLPVSLSGFVVDGECTDVHREKGELPCSPGQPTQTGIVFLLILAPALSVLVFSTPLTAYTTTLARVVVLSRAKVTEAQSRDVVVGEKRNRGDLLRDGRSSSGNLSRGGVLLTSHRDSL</sequence>
<organism evidence="1 2">
    <name type="scientific">Hyalomma asiaticum</name>
    <name type="common">Tick</name>
    <dbReference type="NCBI Taxonomy" id="266040"/>
    <lineage>
        <taxon>Eukaryota</taxon>
        <taxon>Metazoa</taxon>
        <taxon>Ecdysozoa</taxon>
        <taxon>Arthropoda</taxon>
        <taxon>Chelicerata</taxon>
        <taxon>Arachnida</taxon>
        <taxon>Acari</taxon>
        <taxon>Parasitiformes</taxon>
        <taxon>Ixodida</taxon>
        <taxon>Ixodoidea</taxon>
        <taxon>Ixodidae</taxon>
        <taxon>Hyalomminae</taxon>
        <taxon>Hyalomma</taxon>
    </lineage>
</organism>